<keyword evidence="2" id="KW-1185">Reference proteome</keyword>
<reference evidence="1" key="2">
    <citation type="submission" date="2025-08" db="UniProtKB">
        <authorList>
            <consortium name="Ensembl"/>
        </authorList>
    </citation>
    <scope>IDENTIFICATION</scope>
</reference>
<evidence type="ECO:0000313" key="2">
    <source>
        <dbReference type="Proteomes" id="UP000694380"/>
    </source>
</evidence>
<dbReference type="Ensembl" id="ENSCPBT00000019520.1">
    <property type="protein sequence ID" value="ENSCPBP00000016504.1"/>
    <property type="gene ID" value="ENSCPBG00000012164.1"/>
</dbReference>
<dbReference type="Proteomes" id="UP000694380">
    <property type="component" value="Chromosome 15"/>
</dbReference>
<proteinExistence type="predicted"/>
<accession>A0A8C3HDM3</accession>
<reference evidence="1" key="1">
    <citation type="journal article" date="2015" name="Genome Biol. Evol.">
        <title>Physical Mapping and Refinement of the Painted Turtle Genome (Chrysemys picta) Inform Amniote Genome Evolution and Challenge Turtle-Bird Chromosomal Conservation.</title>
        <authorList>
            <person name="Badenhorst D."/>
            <person name="Hillier L.W."/>
            <person name="Literman R."/>
            <person name="Montiel E.E."/>
            <person name="Radhakrishnan S."/>
            <person name="Shen Y."/>
            <person name="Minx P."/>
            <person name="Janes D.E."/>
            <person name="Warren W.C."/>
            <person name="Edwards S.V."/>
            <person name="Valenzuela N."/>
        </authorList>
    </citation>
    <scope>NUCLEOTIDE SEQUENCE [LARGE SCALE GENOMIC DNA]</scope>
</reference>
<dbReference type="AlphaFoldDB" id="A0A8C3HDM3"/>
<dbReference type="GeneTree" id="ENSGT01120000277180"/>
<organism evidence="1 2">
    <name type="scientific">Chrysemys picta bellii</name>
    <name type="common">Western painted turtle</name>
    <name type="synonym">Emys bellii</name>
    <dbReference type="NCBI Taxonomy" id="8478"/>
    <lineage>
        <taxon>Eukaryota</taxon>
        <taxon>Metazoa</taxon>
        <taxon>Chordata</taxon>
        <taxon>Craniata</taxon>
        <taxon>Vertebrata</taxon>
        <taxon>Euteleostomi</taxon>
        <taxon>Archelosauria</taxon>
        <taxon>Testudinata</taxon>
        <taxon>Testudines</taxon>
        <taxon>Cryptodira</taxon>
        <taxon>Durocryptodira</taxon>
        <taxon>Testudinoidea</taxon>
        <taxon>Emydidae</taxon>
        <taxon>Chrysemys</taxon>
    </lineage>
</organism>
<evidence type="ECO:0000313" key="1">
    <source>
        <dbReference type="Ensembl" id="ENSCPBP00000016504.1"/>
    </source>
</evidence>
<protein>
    <submittedName>
        <fullName evidence="1">Uncharacterized protein</fullName>
    </submittedName>
</protein>
<name>A0A8C3HDM3_CHRPI</name>
<reference evidence="1" key="3">
    <citation type="submission" date="2025-09" db="UniProtKB">
        <authorList>
            <consortium name="Ensembl"/>
        </authorList>
    </citation>
    <scope>IDENTIFICATION</scope>
</reference>
<sequence length="52" mass="6059">MIKRNGWGHSYCAARSEILGLAQDGPKRKHLPRMFSLTKKESRRFKDDQILS</sequence>